<dbReference type="Proteomes" id="UP000007800">
    <property type="component" value="Unassembled WGS sequence"/>
</dbReference>
<name>C5LG91_PERM5</name>
<sequence length="228" mass="24331">MAIQSGGFEEDECSPPIFPDDDDAPQRGTGLLSGTYSPVDIDGQAKALRNKSAITKGVLKGGATLDEPVTLGRKGEGKDRNGSIRKAIQKSDTVAFRSSSARGTLGNSKIAITPSNILWHSMTDGELEYDDVSVHPLENFDLDGVSVRDGDISELEMEPVRSAASTGTVRSEIVLGSVPRVTSLERLDDALDMFTGLSVKNFCCSDVLDVISAIIDLLPAEHTMRAPH</sequence>
<keyword evidence="3" id="KW-1185">Reference proteome</keyword>
<dbReference type="GeneID" id="9045851"/>
<protein>
    <submittedName>
        <fullName evidence="2">Uncharacterized protein</fullName>
    </submittedName>
</protein>
<gene>
    <name evidence="2" type="ORF">Pmar_PMAR019609</name>
</gene>
<proteinExistence type="predicted"/>
<organism evidence="3">
    <name type="scientific">Perkinsus marinus (strain ATCC 50983 / TXsc)</name>
    <dbReference type="NCBI Taxonomy" id="423536"/>
    <lineage>
        <taxon>Eukaryota</taxon>
        <taxon>Sar</taxon>
        <taxon>Alveolata</taxon>
        <taxon>Perkinsozoa</taxon>
        <taxon>Perkinsea</taxon>
        <taxon>Perkinsida</taxon>
        <taxon>Perkinsidae</taxon>
        <taxon>Perkinsus</taxon>
    </lineage>
</organism>
<accession>C5LG91</accession>
<evidence type="ECO:0000256" key="1">
    <source>
        <dbReference type="SAM" id="MobiDB-lite"/>
    </source>
</evidence>
<dbReference type="EMBL" id="GG681732">
    <property type="protein sequence ID" value="EER04252.1"/>
    <property type="molecule type" value="Genomic_DNA"/>
</dbReference>
<evidence type="ECO:0000313" key="2">
    <source>
        <dbReference type="EMBL" id="EER04252.1"/>
    </source>
</evidence>
<feature type="region of interest" description="Disordered" evidence="1">
    <location>
        <begin position="1"/>
        <end position="38"/>
    </location>
</feature>
<dbReference type="InParanoid" id="C5LG91"/>
<dbReference type="AlphaFoldDB" id="C5LG91"/>
<evidence type="ECO:0000313" key="3">
    <source>
        <dbReference type="Proteomes" id="UP000007800"/>
    </source>
</evidence>
<feature type="compositionally biased region" description="Acidic residues" evidence="1">
    <location>
        <begin position="8"/>
        <end position="23"/>
    </location>
</feature>
<dbReference type="RefSeq" id="XP_002772436.1">
    <property type="nucleotide sequence ID" value="XM_002772390.1"/>
</dbReference>
<reference evidence="2 3" key="1">
    <citation type="submission" date="2008-07" db="EMBL/GenBank/DDBJ databases">
        <authorList>
            <person name="El-Sayed N."/>
            <person name="Caler E."/>
            <person name="Inman J."/>
            <person name="Amedeo P."/>
            <person name="Hass B."/>
            <person name="Wortman J."/>
        </authorList>
    </citation>
    <scope>NUCLEOTIDE SEQUENCE [LARGE SCALE GENOMIC DNA]</scope>
    <source>
        <strain evidence="3">ATCC 50983 / TXsc</strain>
    </source>
</reference>